<organism evidence="2 3">
    <name type="scientific">Streptomyces filipinensis</name>
    <dbReference type="NCBI Taxonomy" id="66887"/>
    <lineage>
        <taxon>Bacteria</taxon>
        <taxon>Bacillati</taxon>
        <taxon>Actinomycetota</taxon>
        <taxon>Actinomycetes</taxon>
        <taxon>Kitasatosporales</taxon>
        <taxon>Streptomycetaceae</taxon>
        <taxon>Streptomyces</taxon>
    </lineage>
</organism>
<comment type="caution">
    <text evidence="2">The sequence shown here is derived from an EMBL/GenBank/DDBJ whole genome shotgun (WGS) entry which is preliminary data.</text>
</comment>
<gene>
    <name evidence="2" type="ORF">GCM10010260_46590</name>
</gene>
<dbReference type="AlphaFoldDB" id="A0A918MD56"/>
<proteinExistence type="predicted"/>
<feature type="region of interest" description="Disordered" evidence="1">
    <location>
        <begin position="59"/>
        <end position="79"/>
    </location>
</feature>
<dbReference type="RefSeq" id="WP_308436279.1">
    <property type="nucleotide sequence ID" value="NZ_BMTD01000010.1"/>
</dbReference>
<dbReference type="EMBL" id="BMTD01000010">
    <property type="protein sequence ID" value="GGV04249.1"/>
    <property type="molecule type" value="Genomic_DNA"/>
</dbReference>
<reference evidence="2" key="2">
    <citation type="submission" date="2020-09" db="EMBL/GenBank/DDBJ databases">
        <authorList>
            <person name="Sun Q."/>
            <person name="Ohkuma M."/>
        </authorList>
    </citation>
    <scope>NUCLEOTIDE SEQUENCE</scope>
    <source>
        <strain evidence="2">JCM 4369</strain>
    </source>
</reference>
<reference evidence="2" key="1">
    <citation type="journal article" date="2014" name="Int. J. Syst. Evol. Microbiol.">
        <title>Complete genome sequence of Corynebacterium casei LMG S-19264T (=DSM 44701T), isolated from a smear-ripened cheese.</title>
        <authorList>
            <consortium name="US DOE Joint Genome Institute (JGI-PGF)"/>
            <person name="Walter F."/>
            <person name="Albersmeier A."/>
            <person name="Kalinowski J."/>
            <person name="Ruckert C."/>
        </authorList>
    </citation>
    <scope>NUCLEOTIDE SEQUENCE</scope>
    <source>
        <strain evidence="2">JCM 4369</strain>
    </source>
</reference>
<sequence>MDTAALHTVEANGITLACRAWGPADAPSLVLSHCRGADGGDWAHLAERLAEPRVPAGCTPPTCAATGTATGRGATGPRR</sequence>
<evidence type="ECO:0000313" key="2">
    <source>
        <dbReference type="EMBL" id="GGV04249.1"/>
    </source>
</evidence>
<protein>
    <submittedName>
        <fullName evidence="2">Uncharacterized protein</fullName>
    </submittedName>
</protein>
<dbReference type="InterPro" id="IPR029058">
    <property type="entry name" value="AB_hydrolase_fold"/>
</dbReference>
<dbReference type="Gene3D" id="3.40.50.1820">
    <property type="entry name" value="alpha/beta hydrolase"/>
    <property type="match status" value="1"/>
</dbReference>
<dbReference type="Proteomes" id="UP000618795">
    <property type="component" value="Unassembled WGS sequence"/>
</dbReference>
<keyword evidence="3" id="KW-1185">Reference proteome</keyword>
<evidence type="ECO:0000313" key="3">
    <source>
        <dbReference type="Proteomes" id="UP000618795"/>
    </source>
</evidence>
<accession>A0A918MD56</accession>
<name>A0A918MD56_9ACTN</name>
<dbReference type="SUPFAM" id="SSF53474">
    <property type="entry name" value="alpha/beta-Hydrolases"/>
    <property type="match status" value="1"/>
</dbReference>
<evidence type="ECO:0000256" key="1">
    <source>
        <dbReference type="SAM" id="MobiDB-lite"/>
    </source>
</evidence>